<dbReference type="Pfam" id="PF06537">
    <property type="entry name" value="DHOR"/>
    <property type="match status" value="1"/>
</dbReference>
<dbReference type="PROSITE" id="PS51007">
    <property type="entry name" value="CYTC"/>
    <property type="match status" value="2"/>
</dbReference>
<keyword evidence="5" id="KW-0732">Signal</keyword>
<keyword evidence="3 4" id="KW-0408">Iron</keyword>
<evidence type="ECO:0000313" key="7">
    <source>
        <dbReference type="EMBL" id="SFB12630.1"/>
    </source>
</evidence>
<proteinExistence type="predicted"/>
<feature type="domain" description="Cytochrome c" evidence="6">
    <location>
        <begin position="382"/>
        <end position="514"/>
    </location>
</feature>
<dbReference type="PIRSF" id="PIRSF028099">
    <property type="entry name" value="DUF1111"/>
    <property type="match status" value="1"/>
</dbReference>
<feature type="signal peptide" evidence="5">
    <location>
        <begin position="1"/>
        <end position="19"/>
    </location>
</feature>
<dbReference type="GO" id="GO:0009055">
    <property type="term" value="F:electron transfer activity"/>
    <property type="evidence" value="ECO:0007669"/>
    <property type="project" value="InterPro"/>
</dbReference>
<evidence type="ECO:0000256" key="5">
    <source>
        <dbReference type="SAM" id="SignalP"/>
    </source>
</evidence>
<accession>A0A1I0YJG2</accession>
<dbReference type="GO" id="GO:0004130">
    <property type="term" value="F:cytochrome-c peroxidase activity"/>
    <property type="evidence" value="ECO:0007669"/>
    <property type="project" value="TreeGrafter"/>
</dbReference>
<dbReference type="EMBL" id="FOJU01000005">
    <property type="protein sequence ID" value="SFB12630.1"/>
    <property type="molecule type" value="Genomic_DNA"/>
</dbReference>
<keyword evidence="1 4" id="KW-0349">Heme</keyword>
<dbReference type="InterPro" id="IPR051395">
    <property type="entry name" value="Cytochrome_c_Peroxidase/MauG"/>
</dbReference>
<dbReference type="PANTHER" id="PTHR30600">
    <property type="entry name" value="CYTOCHROME C PEROXIDASE-RELATED"/>
    <property type="match status" value="1"/>
</dbReference>
<keyword evidence="8" id="KW-1185">Reference proteome</keyword>
<organism evidence="7 8">
    <name type="scientific">Poseidonocella pacifica</name>
    <dbReference type="NCBI Taxonomy" id="871651"/>
    <lineage>
        <taxon>Bacteria</taxon>
        <taxon>Pseudomonadati</taxon>
        <taxon>Pseudomonadota</taxon>
        <taxon>Alphaproteobacteria</taxon>
        <taxon>Rhodobacterales</taxon>
        <taxon>Roseobacteraceae</taxon>
        <taxon>Poseidonocella</taxon>
    </lineage>
</organism>
<dbReference type="GO" id="GO:0046872">
    <property type="term" value="F:metal ion binding"/>
    <property type="evidence" value="ECO:0007669"/>
    <property type="project" value="UniProtKB-KW"/>
</dbReference>
<evidence type="ECO:0000256" key="3">
    <source>
        <dbReference type="ARBA" id="ARBA00023004"/>
    </source>
</evidence>
<dbReference type="Proteomes" id="UP000198796">
    <property type="component" value="Unassembled WGS sequence"/>
</dbReference>
<evidence type="ECO:0000313" key="8">
    <source>
        <dbReference type="Proteomes" id="UP000198796"/>
    </source>
</evidence>
<evidence type="ECO:0000256" key="1">
    <source>
        <dbReference type="ARBA" id="ARBA00022617"/>
    </source>
</evidence>
<protein>
    <submittedName>
        <fullName evidence="7">CxxC motif-containing protein, DUF1111 family</fullName>
    </submittedName>
</protein>
<gene>
    <name evidence="7" type="ORF">SAMN05421688_3088</name>
</gene>
<feature type="domain" description="Cytochrome c" evidence="6">
    <location>
        <begin position="90"/>
        <end position="212"/>
    </location>
</feature>
<evidence type="ECO:0000259" key="6">
    <source>
        <dbReference type="PROSITE" id="PS51007"/>
    </source>
</evidence>
<dbReference type="STRING" id="871651.SAMN05421688_3088"/>
<dbReference type="SUPFAM" id="SSF46626">
    <property type="entry name" value="Cytochrome c"/>
    <property type="match status" value="1"/>
</dbReference>
<evidence type="ECO:0000256" key="2">
    <source>
        <dbReference type="ARBA" id="ARBA00022723"/>
    </source>
</evidence>
<dbReference type="Gene3D" id="1.10.760.10">
    <property type="entry name" value="Cytochrome c-like domain"/>
    <property type="match status" value="1"/>
</dbReference>
<dbReference type="GO" id="GO:0020037">
    <property type="term" value="F:heme binding"/>
    <property type="evidence" value="ECO:0007669"/>
    <property type="project" value="InterPro"/>
</dbReference>
<name>A0A1I0YJG2_9RHOB</name>
<dbReference type="AlphaFoldDB" id="A0A1I0YJG2"/>
<dbReference type="PANTHER" id="PTHR30600:SF4">
    <property type="entry name" value="CYTOCHROME C DOMAIN-CONTAINING PROTEIN"/>
    <property type="match status" value="1"/>
</dbReference>
<evidence type="ECO:0000256" key="4">
    <source>
        <dbReference type="PROSITE-ProRule" id="PRU00433"/>
    </source>
</evidence>
<dbReference type="InterPro" id="IPR009056">
    <property type="entry name" value="Cyt_c-like_dom"/>
</dbReference>
<dbReference type="InterPro" id="IPR036909">
    <property type="entry name" value="Cyt_c-like_dom_sf"/>
</dbReference>
<keyword evidence="2 4" id="KW-0479">Metal-binding</keyword>
<dbReference type="InterPro" id="IPR010538">
    <property type="entry name" value="DHOR"/>
</dbReference>
<sequence>MRPRLLALFLLAIAMPSYAMDGIADDPHLNVSPRTAEEIARIAAVTAPTSDFSAPEPFEGNPAGGATVRARTDANAFSQSSGNISFERELDFKVGNGLFRKLWVSSPSSTLASDGLGPLYNARSCQRCHLKDGRGHPPEGPDDSTVSMFLRFSVPASGEEALSDIEAFLLSAGAEGPRARPEPTYGGQLQDFSVAGHPAEGQMAITYVEETVALADGTEVSLRRPEYSVADPAYGPLHPDAMLSPRVAPQMIGLGLLEAIPASDILAHADPEDADGDGISGKAQVVWSFQHERAMLGRFGLKAGAPTVKEQSAAAFAGDIGISNPIFPSPGGDCTDRQAECRAGPHGDGDDRVFEIDDTGLELVTYYSRNLAVPARRDVDDAEVLRGKQVFYDAGCTACHTPKFVTHRLPDQPEQSFQLIWPYSDLLLHDMGDGLADNRPEGRATGREWRTAPLWGIGMTQQVSGHTYFLHDGRARSLLEAILWHDGEARMSRDHVANLPEPDRAALIRFLESL</sequence>
<reference evidence="7 8" key="1">
    <citation type="submission" date="2016-10" db="EMBL/GenBank/DDBJ databases">
        <authorList>
            <person name="de Groot N.N."/>
        </authorList>
    </citation>
    <scope>NUCLEOTIDE SEQUENCE [LARGE SCALE GENOMIC DNA]</scope>
    <source>
        <strain evidence="7 8">DSM 29316</strain>
    </source>
</reference>
<feature type="chain" id="PRO_5011503743" evidence="5">
    <location>
        <begin position="20"/>
        <end position="514"/>
    </location>
</feature>